<dbReference type="Proteomes" id="UP001057402">
    <property type="component" value="Chromosome 5"/>
</dbReference>
<organism evidence="1 2">
    <name type="scientific">Melastoma candidum</name>
    <dbReference type="NCBI Taxonomy" id="119954"/>
    <lineage>
        <taxon>Eukaryota</taxon>
        <taxon>Viridiplantae</taxon>
        <taxon>Streptophyta</taxon>
        <taxon>Embryophyta</taxon>
        <taxon>Tracheophyta</taxon>
        <taxon>Spermatophyta</taxon>
        <taxon>Magnoliopsida</taxon>
        <taxon>eudicotyledons</taxon>
        <taxon>Gunneridae</taxon>
        <taxon>Pentapetalae</taxon>
        <taxon>rosids</taxon>
        <taxon>malvids</taxon>
        <taxon>Myrtales</taxon>
        <taxon>Melastomataceae</taxon>
        <taxon>Melastomatoideae</taxon>
        <taxon>Melastomateae</taxon>
        <taxon>Melastoma</taxon>
    </lineage>
</organism>
<sequence length="67" mass="7724">MMLPEKPSIDAHPGDRILAYLLHIFCGEHISISSLQTRRWISCLHPGLPTFISQRIRNLFASPVFYM</sequence>
<proteinExistence type="predicted"/>
<keyword evidence="2" id="KW-1185">Reference proteome</keyword>
<comment type="caution">
    <text evidence="1">The sequence shown here is derived from an EMBL/GenBank/DDBJ whole genome shotgun (WGS) entry which is preliminary data.</text>
</comment>
<name>A0ACB9QWE1_9MYRT</name>
<protein>
    <submittedName>
        <fullName evidence="1">Uncharacterized protein</fullName>
    </submittedName>
</protein>
<dbReference type="EMBL" id="CM042884">
    <property type="protein sequence ID" value="KAI4371157.1"/>
    <property type="molecule type" value="Genomic_DNA"/>
</dbReference>
<accession>A0ACB9QWE1</accession>
<gene>
    <name evidence="1" type="ORF">MLD38_019423</name>
</gene>
<reference evidence="2" key="1">
    <citation type="journal article" date="2023" name="Front. Plant Sci.">
        <title>Chromosomal-level genome assembly of Melastoma candidum provides insights into trichome evolution.</title>
        <authorList>
            <person name="Zhong Y."/>
            <person name="Wu W."/>
            <person name="Sun C."/>
            <person name="Zou P."/>
            <person name="Liu Y."/>
            <person name="Dai S."/>
            <person name="Zhou R."/>
        </authorList>
    </citation>
    <scope>NUCLEOTIDE SEQUENCE [LARGE SCALE GENOMIC DNA]</scope>
</reference>
<evidence type="ECO:0000313" key="1">
    <source>
        <dbReference type="EMBL" id="KAI4371157.1"/>
    </source>
</evidence>
<evidence type="ECO:0000313" key="2">
    <source>
        <dbReference type="Proteomes" id="UP001057402"/>
    </source>
</evidence>